<gene>
    <name evidence="1" type="ORF">E3U43_001739</name>
</gene>
<organism evidence="1 2">
    <name type="scientific">Larimichthys crocea</name>
    <name type="common">Large yellow croaker</name>
    <name type="synonym">Pseudosciaena crocea</name>
    <dbReference type="NCBI Taxonomy" id="215358"/>
    <lineage>
        <taxon>Eukaryota</taxon>
        <taxon>Metazoa</taxon>
        <taxon>Chordata</taxon>
        <taxon>Craniata</taxon>
        <taxon>Vertebrata</taxon>
        <taxon>Euteleostomi</taxon>
        <taxon>Actinopterygii</taxon>
        <taxon>Neopterygii</taxon>
        <taxon>Teleostei</taxon>
        <taxon>Neoteleostei</taxon>
        <taxon>Acanthomorphata</taxon>
        <taxon>Eupercaria</taxon>
        <taxon>Sciaenidae</taxon>
        <taxon>Larimichthys</taxon>
    </lineage>
</organism>
<sequence>DVFAEVNDPAWMARLSLPLTADYHDNVFVPNGPPSPESELLPRDPLDSSSFSTFGKTPEKDGPLGGALLSEVSTLFEMLMTQKADTHPGPRPDVLYRLSAAYRRSLGLDGNATTAAAGNAPRNSGSSSEKRS</sequence>
<name>A0ACD3RE35_LARCR</name>
<reference evidence="1" key="1">
    <citation type="submission" date="2018-11" db="EMBL/GenBank/DDBJ databases">
        <title>The sequence and de novo assembly of Larimichthys crocea genome using PacBio and Hi-C technologies.</title>
        <authorList>
            <person name="Xu P."/>
            <person name="Chen B."/>
            <person name="Zhou Z."/>
            <person name="Ke Q."/>
            <person name="Wu Y."/>
            <person name="Bai H."/>
            <person name="Pu F."/>
        </authorList>
    </citation>
    <scope>NUCLEOTIDE SEQUENCE</scope>
    <source>
        <tissue evidence="1">Muscle</tissue>
    </source>
</reference>
<feature type="non-terminal residue" evidence="1">
    <location>
        <position position="132"/>
    </location>
</feature>
<accession>A0ACD3RE35</accession>
<proteinExistence type="predicted"/>
<feature type="non-terminal residue" evidence="1">
    <location>
        <position position="1"/>
    </location>
</feature>
<dbReference type="EMBL" id="CM011680">
    <property type="protein sequence ID" value="TMS17670.1"/>
    <property type="molecule type" value="Genomic_DNA"/>
</dbReference>
<protein>
    <submittedName>
        <fullName evidence="1">Uncharacterized protein</fullName>
    </submittedName>
</protein>
<evidence type="ECO:0000313" key="2">
    <source>
        <dbReference type="Proteomes" id="UP000793456"/>
    </source>
</evidence>
<evidence type="ECO:0000313" key="1">
    <source>
        <dbReference type="EMBL" id="TMS17670.1"/>
    </source>
</evidence>
<keyword evidence="2" id="KW-1185">Reference proteome</keyword>
<dbReference type="Proteomes" id="UP000793456">
    <property type="component" value="Chromosome VII"/>
</dbReference>
<comment type="caution">
    <text evidence="1">The sequence shown here is derived from an EMBL/GenBank/DDBJ whole genome shotgun (WGS) entry which is preliminary data.</text>
</comment>